<proteinExistence type="inferred from homology"/>
<dbReference type="InterPro" id="IPR019384">
    <property type="entry name" value="FHIP"/>
</dbReference>
<dbReference type="InterPro" id="IPR045668">
    <property type="entry name" value="FHIP_KELAA_motif"/>
</dbReference>
<dbReference type="InterPro" id="IPR045669">
    <property type="entry name" value="FHIP_C"/>
</dbReference>
<dbReference type="Proteomes" id="UP000183832">
    <property type="component" value="Unassembled WGS sequence"/>
</dbReference>
<dbReference type="Pfam" id="PF10257">
    <property type="entry name" value="RAI16-like"/>
    <property type="match status" value="1"/>
</dbReference>
<dbReference type="PANTHER" id="PTHR21705">
    <property type="entry name" value="RAI16 PROTEIN-RELATED"/>
    <property type="match status" value="1"/>
</dbReference>
<dbReference type="STRING" id="568069.A0A1J1IE02"/>
<evidence type="ECO:0000256" key="1">
    <source>
        <dbReference type="ARBA" id="ARBA00024336"/>
    </source>
</evidence>
<feature type="domain" description="FHF complex subunit HOOK-interacting protein C-terminal" evidence="3">
    <location>
        <begin position="700"/>
        <end position="791"/>
    </location>
</feature>
<evidence type="ECO:0000259" key="3">
    <source>
        <dbReference type="Pfam" id="PF19314"/>
    </source>
</evidence>
<feature type="compositionally biased region" description="Polar residues" evidence="2">
    <location>
        <begin position="640"/>
        <end position="654"/>
    </location>
</feature>
<dbReference type="EMBL" id="CVRI01000047">
    <property type="protein sequence ID" value="CRK98435.1"/>
    <property type="molecule type" value="Genomic_DNA"/>
</dbReference>
<dbReference type="OrthoDB" id="6287422at2759"/>
<sequence length="953" mass="107620">MSWLRSSPLRQSISRRTQDLSSSATDSKAVIDSFGNHWQQVHQIIGRSETRQTQRDDVSAVVNHLDHMVTLLLVELQNSNKIVLPNGHQPPAPCLEFMLSENLLDKLYEWSLSTGQYANTVRLEQLKLFELLVSHSRHQLLVHEPFLRPLLKLLASCQNEIFPHDVGKRLVILLNQLCVVLMQNVHLLDLFFCSTQQHGQQVNGGNQTNFIIFSLLIPYVHCDGSIGHQARDALLLCMSLSQKNSNIGTYIANHTSMSPVLVTGLCGLYSSLPNSIEIQSIDWFRITADDVNDMPELTLFMNSLEFCNAVVQVAHPLIRDQLLDFLYQGFLVPVLGPALLQKLKGSHLQTNVESQISAMVYLDLILRSVTDPGLLPIMIKFLMDVEKFDEQRIIDVLIERINSPDSRLCMVTLALFDTLMSLHNEQLMTDLILKYLMGAPHIPIAQKHKINKIQAYAKTVDYFLDLAPEVMKNSNKIIAEHNSMDYQQPASMPASTSSSSQTNVSRTIGANWNHYGLHNTGETLYSNYHAYLYDAHQKIKRTKQACDQWSDNYFYKPPMKDKQRQPSIRLPNEQLVQMIRNFFTEFHIETSEDHGNATSSVALTNTTNSGKQFDSLQSIGESSGYESMKYRPDEDDETSSDISQQKTNDSGFSTMVNNSGSNVTIIKNLEPWRQSRYKEDQTIELELSEEIFSQGTVSLGPFLTSIWSKLQTYTSNLLYVNLHLTGIISHISLYPLPLVHSILLRPDIPSTSDIPSFYQVLKILKQQIDAELPMTEESLEMIDMGRTFLIDREFRLINARKIALEALKASNKLATTSSQQLQSTYEPFKRQDVKRRSVGNPIMNIFRRPAATPAASPSSSTSATNSQAHSSGFAQIYGFLAGIASNIQLRDQPNSLELQSSSNDPIGISASSYMNERHRDLAISAVLMDEWLKEMSAISQEMSIVLLNENLKR</sequence>
<evidence type="ECO:0000313" key="4">
    <source>
        <dbReference type="EMBL" id="CRK98435.1"/>
    </source>
</evidence>
<dbReference type="Pfam" id="PF19314">
    <property type="entry name" value="DUF5917"/>
    <property type="match status" value="1"/>
</dbReference>
<reference evidence="4 5" key="1">
    <citation type="submission" date="2015-04" db="EMBL/GenBank/DDBJ databases">
        <authorList>
            <person name="Syromyatnikov M.Y."/>
            <person name="Popov V.N."/>
        </authorList>
    </citation>
    <scope>NUCLEOTIDE SEQUENCE [LARGE SCALE GENOMIC DNA]</scope>
</reference>
<comment type="similarity">
    <text evidence="1">Belongs to the FHIP family.</text>
</comment>
<evidence type="ECO:0000256" key="2">
    <source>
        <dbReference type="SAM" id="MobiDB-lite"/>
    </source>
</evidence>
<gene>
    <name evidence="4" type="ORF">CLUMA_CG011793</name>
</gene>
<feature type="region of interest" description="Disordered" evidence="2">
    <location>
        <begin position="1"/>
        <end position="21"/>
    </location>
</feature>
<dbReference type="AlphaFoldDB" id="A0A1J1IE02"/>
<organism evidence="4 5">
    <name type="scientific">Clunio marinus</name>
    <dbReference type="NCBI Taxonomy" id="568069"/>
    <lineage>
        <taxon>Eukaryota</taxon>
        <taxon>Metazoa</taxon>
        <taxon>Ecdysozoa</taxon>
        <taxon>Arthropoda</taxon>
        <taxon>Hexapoda</taxon>
        <taxon>Insecta</taxon>
        <taxon>Pterygota</taxon>
        <taxon>Neoptera</taxon>
        <taxon>Endopterygota</taxon>
        <taxon>Diptera</taxon>
        <taxon>Nematocera</taxon>
        <taxon>Chironomoidea</taxon>
        <taxon>Chironomidae</taxon>
        <taxon>Clunio</taxon>
    </lineage>
</organism>
<name>A0A1J1IE02_9DIPT</name>
<feature type="region of interest" description="Disordered" evidence="2">
    <location>
        <begin position="624"/>
        <end position="654"/>
    </location>
</feature>
<dbReference type="Pfam" id="PF19311">
    <property type="entry name" value="KELAA"/>
    <property type="match status" value="1"/>
</dbReference>
<dbReference type="PANTHER" id="PTHR21705:SF11">
    <property type="entry name" value="FHIP FAMILY PROTEIN CG3558"/>
    <property type="match status" value="1"/>
</dbReference>
<evidence type="ECO:0000313" key="5">
    <source>
        <dbReference type="Proteomes" id="UP000183832"/>
    </source>
</evidence>
<accession>A0A1J1IE02</accession>
<protein>
    <submittedName>
        <fullName evidence="4">CLUMA_CG011793, isoform A</fullName>
    </submittedName>
</protein>
<keyword evidence="5" id="KW-1185">Reference proteome</keyword>